<comment type="caution">
    <text evidence="2">The sequence shown here is derived from an EMBL/GenBank/DDBJ whole genome shotgun (WGS) entry which is preliminary data.</text>
</comment>
<evidence type="ECO:0000313" key="3">
    <source>
        <dbReference type="Proteomes" id="UP000292974"/>
    </source>
</evidence>
<evidence type="ECO:0000256" key="1">
    <source>
        <dbReference type="SAM" id="MobiDB-lite"/>
    </source>
</evidence>
<dbReference type="RefSeq" id="WP_130716674.1">
    <property type="nucleotide sequence ID" value="NZ_SIOP01000001.1"/>
</dbReference>
<dbReference type="Proteomes" id="UP000292974">
    <property type="component" value="Unassembled WGS sequence"/>
</dbReference>
<sequence length="815" mass="87477">MLELSFSPRALLASHAWTSVFFTTYSLSLSFLEAIPMAAVNRSYRDFTVVTDVAGYRSSLADVGAVGIGRDYNLVPVQCSTGVFHPKIGLFSDQDGEVRATVGSGNLSFGGWGYNNEVLEVLRPGRDSACFSGLADLIEAIQREARPGGFLDCLRAPDLHNYVSLARRSSLVPGSGTGRLLHTMAGTLTSQIAGLVDELGGAEELTVVSPFFSAHHGIAALAQAVGCDNLQVAVPPRAPSVFDFAAASAAGLKVRPVSCDEFNDSRPLHSKLFDIGCRQGRLIVSGSANATVQALGRANVEAVVARIHDRAPLFGWIAANAQGCQTTGEEAPQEEERASLAVDYEAGVIRGRVMGGGVTAGTWTVSIAWGARREAGPDVVIDEDGYFAFKPPSSFDPMRVGSSVQLILLREAAEIRGWLILRGFIDAMNRRGPIARSLGRMIAGVETLNDLTAIMEYVSREPRAFIEAAQRTGGGRSDREQAAGLKVIRPFAAGDAFELSHDGLRGSGIVSNGDELIDALVRMLATVTPHENDDSGDDEEEDEISLEGGSENRKQGGGKESKGGGGTQRVKPQVMEVAFNRLFAELVRVPAGPARAPGLFLVFDMIAKIAPRSSLGEELVPRLLAKWLQTAVGSRPVDVDSTGLDECVAATVCRLVIGDPGKARAMHEFLQAWTGGEVPEEFVVFCEPQAGKLNEEALAPGTTQSQWSEAWSSILATRTPWNRMNDLRKALAEKNCPYEPPSGATTNELAMISRYSAREGRLDRIVWMESKAGHKPGCPRCGFRFPGLSQSRFKRNRIATCDNFHCGRVVVDVSL</sequence>
<accession>A0A7M3DW68</accession>
<protein>
    <recommendedName>
        <fullName evidence="4">Phospholipase D-like domain-containing protein</fullName>
    </recommendedName>
</protein>
<feature type="compositionally biased region" description="Basic and acidic residues" evidence="1">
    <location>
        <begin position="550"/>
        <end position="562"/>
    </location>
</feature>
<feature type="region of interest" description="Disordered" evidence="1">
    <location>
        <begin position="528"/>
        <end position="570"/>
    </location>
</feature>
<reference evidence="2 3" key="1">
    <citation type="submission" date="2019-02" db="EMBL/GenBank/DDBJ databases">
        <title>The genomic architecture of introgression among sibling species of bacteria.</title>
        <authorList>
            <person name="Cavassim M.I.A."/>
            <person name="Moeskjaer S."/>
            <person name="Moslemi C."/>
            <person name="Fields B."/>
            <person name="Bachmann A."/>
            <person name="Vilhjalmsson B."/>
            <person name="Schierup M.H."/>
            <person name="Young J.P.W."/>
            <person name="Andersen S.U."/>
        </authorList>
    </citation>
    <scope>NUCLEOTIDE SEQUENCE [LARGE SCALE GENOMIC DNA]</scope>
    <source>
        <strain evidence="2 3">SM135B</strain>
    </source>
</reference>
<dbReference type="CDD" id="cd09176">
    <property type="entry name" value="PLDc_unchar6"/>
    <property type="match status" value="1"/>
</dbReference>
<gene>
    <name evidence="2" type="ORF">ELH90_15540</name>
</gene>
<evidence type="ECO:0000313" key="2">
    <source>
        <dbReference type="EMBL" id="TAY52938.1"/>
    </source>
</evidence>
<dbReference type="Gene3D" id="3.30.870.10">
    <property type="entry name" value="Endonuclease Chain A"/>
    <property type="match status" value="1"/>
</dbReference>
<feature type="compositionally biased region" description="Acidic residues" evidence="1">
    <location>
        <begin position="534"/>
        <end position="545"/>
    </location>
</feature>
<proteinExistence type="predicted"/>
<dbReference type="InterPro" id="IPR059166">
    <property type="entry name" value="PLD-like_cat"/>
</dbReference>
<name>A0A7M3DW68_RHILE</name>
<dbReference type="EMBL" id="SIOP01000001">
    <property type="protein sequence ID" value="TAY52938.1"/>
    <property type="molecule type" value="Genomic_DNA"/>
</dbReference>
<evidence type="ECO:0008006" key="4">
    <source>
        <dbReference type="Google" id="ProtNLM"/>
    </source>
</evidence>
<organism evidence="2 3">
    <name type="scientific">Rhizobium leguminosarum</name>
    <dbReference type="NCBI Taxonomy" id="384"/>
    <lineage>
        <taxon>Bacteria</taxon>
        <taxon>Pseudomonadati</taxon>
        <taxon>Pseudomonadota</taxon>
        <taxon>Alphaproteobacteria</taxon>
        <taxon>Hyphomicrobiales</taxon>
        <taxon>Rhizobiaceae</taxon>
        <taxon>Rhizobium/Agrobacterium group</taxon>
        <taxon>Rhizobium</taxon>
    </lineage>
</organism>
<dbReference type="AlphaFoldDB" id="A0A7M3DW68"/>